<protein>
    <submittedName>
        <fullName evidence="2">O-acetyl-ADP-ribose deacetylase (Regulator of RNase III)/ketosteroid isomerase-like protein</fullName>
    </submittedName>
</protein>
<dbReference type="Gene3D" id="3.40.220.10">
    <property type="entry name" value="Leucine Aminopeptidase, subunit E, domain 1"/>
    <property type="match status" value="1"/>
</dbReference>
<evidence type="ECO:0000259" key="1">
    <source>
        <dbReference type="PROSITE" id="PS51154"/>
    </source>
</evidence>
<dbReference type="AlphaFoldDB" id="A0A839TR21"/>
<dbReference type="SUPFAM" id="SSF52949">
    <property type="entry name" value="Macro domain-like"/>
    <property type="match status" value="1"/>
</dbReference>
<dbReference type="Gene3D" id="3.10.450.50">
    <property type="match status" value="1"/>
</dbReference>
<dbReference type="GO" id="GO:0016853">
    <property type="term" value="F:isomerase activity"/>
    <property type="evidence" value="ECO:0007669"/>
    <property type="project" value="UniProtKB-KW"/>
</dbReference>
<dbReference type="NCBIfam" id="NF001664">
    <property type="entry name" value="PRK00431.1-6"/>
    <property type="match status" value="1"/>
</dbReference>
<evidence type="ECO:0000313" key="2">
    <source>
        <dbReference type="EMBL" id="MBB3129464.1"/>
    </source>
</evidence>
<feature type="domain" description="Macro" evidence="1">
    <location>
        <begin position="1"/>
        <end position="182"/>
    </location>
</feature>
<organism evidence="2 3">
    <name type="scientific">Paenibacillus rhizosphaerae</name>
    <dbReference type="NCBI Taxonomy" id="297318"/>
    <lineage>
        <taxon>Bacteria</taxon>
        <taxon>Bacillati</taxon>
        <taxon>Bacillota</taxon>
        <taxon>Bacilli</taxon>
        <taxon>Bacillales</taxon>
        <taxon>Paenibacillaceae</taxon>
        <taxon>Paenibacillus</taxon>
    </lineage>
</organism>
<sequence length="304" mass="33246">MERNYQSAAIELVQGDITRAEVDGIVNAANSSLLGGGGVDGAIHRAGGSEILEECQKIRARQGGCPVGEAVITTAGRLPARYVIHTVGPVWNGGQHEEEAKLHSCYIQSLELADQYELESVAFPNISTGIYGFPKALAAPVAIRAVKEFLSAHPQTSIKKVQFVCFDEENEEIYRKLLEHEDAELLIRHYIEAYNAFDIEGMLSVLHPDVVFRNIVGNEVSVETKGLQSFRGLAEKAAALFSTRLQTILELREMNGRIEADIDYTGVLASDLPDGAKAGDTIRLQGRSIFTIRDGKLSLIEDYS</sequence>
<dbReference type="PROSITE" id="PS51154">
    <property type="entry name" value="MACRO"/>
    <property type="match status" value="1"/>
</dbReference>
<dbReference type="Pfam" id="PF01661">
    <property type="entry name" value="Macro"/>
    <property type="match status" value="1"/>
</dbReference>
<dbReference type="Pfam" id="PF12680">
    <property type="entry name" value="SnoaL_2"/>
    <property type="match status" value="1"/>
</dbReference>
<dbReference type="InterPro" id="IPR043472">
    <property type="entry name" value="Macro_dom-like"/>
</dbReference>
<dbReference type="InterPro" id="IPR037401">
    <property type="entry name" value="SnoaL-like"/>
</dbReference>
<dbReference type="SUPFAM" id="SSF54427">
    <property type="entry name" value="NTF2-like"/>
    <property type="match status" value="1"/>
</dbReference>
<reference evidence="2 3" key="1">
    <citation type="submission" date="2020-08" db="EMBL/GenBank/DDBJ databases">
        <title>Genomic Encyclopedia of Type Strains, Phase III (KMG-III): the genomes of soil and plant-associated and newly described type strains.</title>
        <authorList>
            <person name="Whitman W."/>
        </authorList>
    </citation>
    <scope>NUCLEOTIDE SEQUENCE [LARGE SCALE GENOMIC DNA]</scope>
    <source>
        <strain evidence="2 3">CECT 5831</strain>
    </source>
</reference>
<comment type="caution">
    <text evidence="2">The sequence shown here is derived from an EMBL/GenBank/DDBJ whole genome shotgun (WGS) entry which is preliminary data.</text>
</comment>
<gene>
    <name evidence="2" type="ORF">FHS19_004139</name>
</gene>
<name>A0A839TR21_9BACL</name>
<accession>A0A839TR21</accession>
<dbReference type="SMART" id="SM00506">
    <property type="entry name" value="A1pp"/>
    <property type="match status" value="1"/>
</dbReference>
<dbReference type="CDD" id="cd02908">
    <property type="entry name" value="Macro_OAADPr_deacetylase"/>
    <property type="match status" value="1"/>
</dbReference>
<keyword evidence="2" id="KW-0413">Isomerase</keyword>
<dbReference type="PANTHER" id="PTHR11106">
    <property type="entry name" value="GANGLIOSIDE INDUCED DIFFERENTIATION ASSOCIATED PROTEIN 2-RELATED"/>
    <property type="match status" value="1"/>
</dbReference>
<dbReference type="Proteomes" id="UP000517523">
    <property type="component" value="Unassembled WGS sequence"/>
</dbReference>
<dbReference type="InterPro" id="IPR032710">
    <property type="entry name" value="NTF2-like_dom_sf"/>
</dbReference>
<proteinExistence type="predicted"/>
<dbReference type="PANTHER" id="PTHR11106:SF27">
    <property type="entry name" value="MACRO DOMAIN-CONTAINING PROTEIN"/>
    <property type="match status" value="1"/>
</dbReference>
<dbReference type="EMBL" id="JACHXJ010000003">
    <property type="protein sequence ID" value="MBB3129464.1"/>
    <property type="molecule type" value="Genomic_DNA"/>
</dbReference>
<evidence type="ECO:0000313" key="3">
    <source>
        <dbReference type="Proteomes" id="UP000517523"/>
    </source>
</evidence>
<dbReference type="InterPro" id="IPR002589">
    <property type="entry name" value="Macro_dom"/>
</dbReference>